<proteinExistence type="predicted"/>
<comment type="caution">
    <text evidence="3">The sequence shown here is derived from an EMBL/GenBank/DDBJ whole genome shotgun (WGS) entry which is preliminary data.</text>
</comment>
<evidence type="ECO:0000313" key="3">
    <source>
        <dbReference type="EMBL" id="GGZ14203.1"/>
    </source>
</evidence>
<reference evidence="3" key="2">
    <citation type="submission" date="2020-09" db="EMBL/GenBank/DDBJ databases">
        <authorList>
            <person name="Sun Q."/>
            <person name="Kim S."/>
        </authorList>
    </citation>
    <scope>NUCLEOTIDE SEQUENCE</scope>
    <source>
        <strain evidence="3">KCTC 32255</strain>
    </source>
</reference>
<feature type="region of interest" description="Disordered" evidence="1">
    <location>
        <begin position="72"/>
        <end position="126"/>
    </location>
</feature>
<dbReference type="Proteomes" id="UP000648075">
    <property type="component" value="Unassembled WGS sequence"/>
</dbReference>
<organism evidence="3 4">
    <name type="scientific">Novosphingobium colocasiae</name>
    <dbReference type="NCBI Taxonomy" id="1256513"/>
    <lineage>
        <taxon>Bacteria</taxon>
        <taxon>Pseudomonadati</taxon>
        <taxon>Pseudomonadota</taxon>
        <taxon>Alphaproteobacteria</taxon>
        <taxon>Sphingomonadales</taxon>
        <taxon>Sphingomonadaceae</taxon>
        <taxon>Novosphingobium</taxon>
    </lineage>
</organism>
<evidence type="ECO:0000313" key="4">
    <source>
        <dbReference type="Proteomes" id="UP000648075"/>
    </source>
</evidence>
<evidence type="ECO:0000256" key="1">
    <source>
        <dbReference type="SAM" id="MobiDB-lite"/>
    </source>
</evidence>
<dbReference type="AlphaFoldDB" id="A0A918PKH3"/>
<protein>
    <submittedName>
        <fullName evidence="3">Uncharacterized protein</fullName>
    </submittedName>
</protein>
<keyword evidence="4" id="KW-1185">Reference proteome</keyword>
<keyword evidence="2" id="KW-0472">Membrane</keyword>
<accession>A0A918PKH3</accession>
<feature type="compositionally biased region" description="Pro residues" evidence="1">
    <location>
        <begin position="24"/>
        <end position="35"/>
    </location>
</feature>
<feature type="compositionally biased region" description="Pro residues" evidence="1">
    <location>
        <begin position="100"/>
        <end position="121"/>
    </location>
</feature>
<reference evidence="3" key="1">
    <citation type="journal article" date="2014" name="Int. J. Syst. Evol. Microbiol.">
        <title>Complete genome sequence of Corynebacterium casei LMG S-19264T (=DSM 44701T), isolated from a smear-ripened cheese.</title>
        <authorList>
            <consortium name="US DOE Joint Genome Institute (JGI-PGF)"/>
            <person name="Walter F."/>
            <person name="Albersmeier A."/>
            <person name="Kalinowski J."/>
            <person name="Ruckert C."/>
        </authorList>
    </citation>
    <scope>NUCLEOTIDE SEQUENCE</scope>
    <source>
        <strain evidence="3">KCTC 32255</strain>
    </source>
</reference>
<sequence>MRDSRPARPAPAAAPTVQEEWYPAPDPTVTAPPRPASQGPGWLAWWWIVPAGLLALVAVLLVAAGVFSARRRSAVADADPDTALQPEPDDTPDIATAGDPTPPQPAPAPPSPAFAPPPTPQRPAAGMASLDILPGKLRLSLVYATLPLRIAAVSDEPDPRAPFTVHGDLGYARSGQSAEEQLAPPLAQLAPLGRIGPELGGFAAEVRLPLATVEPLRQAGTSAFVPLLRLAFVGADGTLVARRAFVLGLPGETGGLQPIRLDLGPRDIADIAMRSIPMPETASSAAKFALDPAHAAG</sequence>
<evidence type="ECO:0000256" key="2">
    <source>
        <dbReference type="SAM" id="Phobius"/>
    </source>
</evidence>
<keyword evidence="2" id="KW-0812">Transmembrane</keyword>
<name>A0A918PKH3_9SPHN</name>
<dbReference type="EMBL" id="BMZA01000017">
    <property type="protein sequence ID" value="GGZ14203.1"/>
    <property type="molecule type" value="Genomic_DNA"/>
</dbReference>
<gene>
    <name evidence="3" type="ORF">GCM10011614_31550</name>
</gene>
<feature type="transmembrane region" description="Helical" evidence="2">
    <location>
        <begin position="44"/>
        <end position="67"/>
    </location>
</feature>
<feature type="region of interest" description="Disordered" evidence="1">
    <location>
        <begin position="1"/>
        <end position="36"/>
    </location>
</feature>
<keyword evidence="2" id="KW-1133">Transmembrane helix</keyword>